<dbReference type="STRING" id="200904.GCA_900168775_02526"/>
<name>A0A366EGF0_9BACI</name>
<keyword evidence="3" id="KW-1133">Transmembrane helix</keyword>
<dbReference type="GO" id="GO:0009986">
    <property type="term" value="C:cell surface"/>
    <property type="evidence" value="ECO:0007669"/>
    <property type="project" value="UniProtKB-SubCell"/>
</dbReference>
<dbReference type="EMBL" id="QNRI01000001">
    <property type="protein sequence ID" value="RBP01408.1"/>
    <property type="molecule type" value="Genomic_DNA"/>
</dbReference>
<dbReference type="GO" id="GO:0030420">
    <property type="term" value="P:establishment of competence for transformation"/>
    <property type="evidence" value="ECO:0007669"/>
    <property type="project" value="UniProtKB-KW"/>
</dbReference>
<keyword evidence="3" id="KW-0472">Membrane</keyword>
<comment type="subcellular location">
    <subcellularLocation>
        <location evidence="1">Cell surface</location>
    </subcellularLocation>
</comment>
<keyword evidence="5" id="KW-1185">Reference proteome</keyword>
<organism evidence="4 5">
    <name type="scientific">Paraliobacillus ryukyuensis</name>
    <dbReference type="NCBI Taxonomy" id="200904"/>
    <lineage>
        <taxon>Bacteria</taxon>
        <taxon>Bacillati</taxon>
        <taxon>Bacillota</taxon>
        <taxon>Bacilli</taxon>
        <taxon>Bacillales</taxon>
        <taxon>Bacillaceae</taxon>
        <taxon>Paraliobacillus</taxon>
    </lineage>
</organism>
<evidence type="ECO:0000256" key="3">
    <source>
        <dbReference type="SAM" id="Phobius"/>
    </source>
</evidence>
<protein>
    <submittedName>
        <fullName evidence="4">Competence protein ComGD</fullName>
    </submittedName>
</protein>
<dbReference type="PIRSF" id="PIRSF021292">
    <property type="entry name" value="Competence_ComGD"/>
    <property type="match status" value="1"/>
</dbReference>
<gene>
    <name evidence="4" type="ORF">DES48_101145</name>
</gene>
<dbReference type="Proteomes" id="UP000252254">
    <property type="component" value="Unassembled WGS sequence"/>
</dbReference>
<keyword evidence="2" id="KW-0178">Competence</keyword>
<dbReference type="PROSITE" id="PS00409">
    <property type="entry name" value="PROKAR_NTER_METHYL"/>
    <property type="match status" value="1"/>
</dbReference>
<comment type="caution">
    <text evidence="4">The sequence shown here is derived from an EMBL/GenBank/DDBJ whole genome shotgun (WGS) entry which is preliminary data.</text>
</comment>
<feature type="transmembrane region" description="Helical" evidence="3">
    <location>
        <begin position="12"/>
        <end position="31"/>
    </location>
</feature>
<dbReference type="SUPFAM" id="SSF54523">
    <property type="entry name" value="Pili subunits"/>
    <property type="match status" value="1"/>
</dbReference>
<evidence type="ECO:0000256" key="2">
    <source>
        <dbReference type="ARBA" id="ARBA00023287"/>
    </source>
</evidence>
<reference evidence="4 5" key="1">
    <citation type="submission" date="2018-06" db="EMBL/GenBank/DDBJ databases">
        <title>Genomic Encyclopedia of Type Strains, Phase IV (KMG-IV): sequencing the most valuable type-strain genomes for metagenomic binning, comparative biology and taxonomic classification.</title>
        <authorList>
            <person name="Goeker M."/>
        </authorList>
    </citation>
    <scope>NUCLEOTIDE SEQUENCE [LARGE SCALE GENOMIC DNA]</scope>
    <source>
        <strain evidence="4 5">DSM 15140</strain>
    </source>
</reference>
<dbReference type="InterPro" id="IPR016785">
    <property type="entry name" value="ComGD"/>
</dbReference>
<dbReference type="RefSeq" id="WP_113866043.1">
    <property type="nucleotide sequence ID" value="NZ_BAABQN010000001.1"/>
</dbReference>
<sequence length="145" mass="16911">MNKQHGFSLVELLIVLSILTIILFIGGTIHIKTYQQYQFNQWYQIFSNDILRMQQDTIISNKNLYLTINPTSNVYEIRKGGLGELIISRKIPKKWNINLYSLKIPLSFSKNGTIKKPGRFQIVIADKTREIVFPFGKGRCYVREK</sequence>
<evidence type="ECO:0000313" key="5">
    <source>
        <dbReference type="Proteomes" id="UP000252254"/>
    </source>
</evidence>
<evidence type="ECO:0000313" key="4">
    <source>
        <dbReference type="EMBL" id="RBP01408.1"/>
    </source>
</evidence>
<accession>A0A366EGF0</accession>
<proteinExistence type="predicted"/>
<dbReference type="NCBIfam" id="TIGR02532">
    <property type="entry name" value="IV_pilin_GFxxxE"/>
    <property type="match status" value="1"/>
</dbReference>
<dbReference type="Pfam" id="PF07963">
    <property type="entry name" value="N_methyl"/>
    <property type="match status" value="1"/>
</dbReference>
<dbReference type="NCBIfam" id="NF040982">
    <property type="entry name" value="ComGD"/>
    <property type="match status" value="1"/>
</dbReference>
<dbReference type="InterPro" id="IPR012902">
    <property type="entry name" value="N_methyl_site"/>
</dbReference>
<dbReference type="AlphaFoldDB" id="A0A366EGF0"/>
<keyword evidence="3" id="KW-0812">Transmembrane</keyword>
<dbReference type="InterPro" id="IPR045584">
    <property type="entry name" value="Pilin-like"/>
</dbReference>
<evidence type="ECO:0000256" key="1">
    <source>
        <dbReference type="ARBA" id="ARBA00004241"/>
    </source>
</evidence>
<dbReference type="OrthoDB" id="1653576at2"/>